<organism evidence="2 3">
    <name type="scientific">Sorangium cellulosum</name>
    <name type="common">Polyangium cellulosum</name>
    <dbReference type="NCBI Taxonomy" id="56"/>
    <lineage>
        <taxon>Bacteria</taxon>
        <taxon>Pseudomonadati</taxon>
        <taxon>Myxococcota</taxon>
        <taxon>Polyangia</taxon>
        <taxon>Polyangiales</taxon>
        <taxon>Polyangiaceae</taxon>
        <taxon>Sorangium</taxon>
    </lineage>
</organism>
<feature type="region of interest" description="Disordered" evidence="1">
    <location>
        <begin position="41"/>
        <end position="66"/>
    </location>
</feature>
<feature type="non-terminal residue" evidence="2">
    <location>
        <position position="91"/>
    </location>
</feature>
<comment type="caution">
    <text evidence="2">The sequence shown here is derived from an EMBL/GenBank/DDBJ whole genome shotgun (WGS) entry which is preliminary data.</text>
</comment>
<protein>
    <submittedName>
        <fullName evidence="2">Uncharacterized protein</fullName>
    </submittedName>
</protein>
<evidence type="ECO:0000313" key="2">
    <source>
        <dbReference type="EMBL" id="KYF46981.1"/>
    </source>
</evidence>
<name>A0A150NYJ9_SORCE</name>
<accession>A0A150NYJ9</accession>
<gene>
    <name evidence="2" type="ORF">BE08_39270</name>
</gene>
<dbReference type="Proteomes" id="UP000075420">
    <property type="component" value="Unassembled WGS sequence"/>
</dbReference>
<proteinExistence type="predicted"/>
<reference evidence="2 3" key="1">
    <citation type="submission" date="2014-02" db="EMBL/GenBank/DDBJ databases">
        <title>The small core and large imbalanced accessory genome model reveals a collaborative survival strategy of Sorangium cellulosum strains in nature.</title>
        <authorList>
            <person name="Han K."/>
            <person name="Peng R."/>
            <person name="Blom J."/>
            <person name="Li Y.-Z."/>
        </authorList>
    </citation>
    <scope>NUCLEOTIDE SEQUENCE [LARGE SCALE GENOMIC DNA]</scope>
    <source>
        <strain evidence="2 3">So0157-25</strain>
    </source>
</reference>
<dbReference type="EMBL" id="JELY01003685">
    <property type="protein sequence ID" value="KYF46981.1"/>
    <property type="molecule type" value="Genomic_DNA"/>
</dbReference>
<evidence type="ECO:0000256" key="1">
    <source>
        <dbReference type="SAM" id="MobiDB-lite"/>
    </source>
</evidence>
<sequence length="91" mass="9994">MKRYTVTRWLPRTTYWSSAARRWRIVCTRAPMKFTGIDWNSGLRTGTPTNGSKRGRSSGSVVSGGSGWACWVTRSSSRSSTLSARAASTST</sequence>
<dbReference type="AlphaFoldDB" id="A0A150NYJ9"/>
<evidence type="ECO:0000313" key="3">
    <source>
        <dbReference type="Proteomes" id="UP000075420"/>
    </source>
</evidence>